<dbReference type="GO" id="GO:0003865">
    <property type="term" value="F:3-oxo-5-alpha-steroid 4-dehydrogenase activity"/>
    <property type="evidence" value="ECO:0007669"/>
    <property type="project" value="TreeGrafter"/>
</dbReference>
<evidence type="ECO:0000313" key="8">
    <source>
        <dbReference type="EMBL" id="KFK41371.1"/>
    </source>
</evidence>
<proteinExistence type="predicted"/>
<name>A0A087HGW9_ARAAL</name>
<feature type="transmembrane region" description="Helical" evidence="6">
    <location>
        <begin position="37"/>
        <end position="59"/>
    </location>
</feature>
<dbReference type="Proteomes" id="UP000029120">
    <property type="component" value="Chromosome 2"/>
</dbReference>
<reference evidence="9" key="1">
    <citation type="journal article" date="2015" name="Nat. Plants">
        <title>Genome expansion of Arabis alpina linked with retrotransposition and reduced symmetric DNA methylation.</title>
        <authorList>
            <person name="Willing E.M."/>
            <person name="Rawat V."/>
            <person name="Mandakova T."/>
            <person name="Maumus F."/>
            <person name="James G.V."/>
            <person name="Nordstroem K.J."/>
            <person name="Becker C."/>
            <person name="Warthmann N."/>
            <person name="Chica C."/>
            <person name="Szarzynska B."/>
            <person name="Zytnicki M."/>
            <person name="Albani M.C."/>
            <person name="Kiefer C."/>
            <person name="Bergonzi S."/>
            <person name="Castaings L."/>
            <person name="Mateos J.L."/>
            <person name="Berns M.C."/>
            <person name="Bujdoso N."/>
            <person name="Piofczyk T."/>
            <person name="de Lorenzo L."/>
            <person name="Barrero-Sicilia C."/>
            <person name="Mateos I."/>
            <person name="Piednoel M."/>
            <person name="Hagmann J."/>
            <person name="Chen-Min-Tao R."/>
            <person name="Iglesias-Fernandez R."/>
            <person name="Schuster S.C."/>
            <person name="Alonso-Blanco C."/>
            <person name="Roudier F."/>
            <person name="Carbonero P."/>
            <person name="Paz-Ares J."/>
            <person name="Davis S.J."/>
            <person name="Pecinka A."/>
            <person name="Quesneville H."/>
            <person name="Colot V."/>
            <person name="Lysak M.A."/>
            <person name="Weigel D."/>
            <person name="Coupland G."/>
            <person name="Schneeberger K."/>
        </authorList>
    </citation>
    <scope>NUCLEOTIDE SEQUENCE [LARGE SCALE GENOMIC DNA]</scope>
    <source>
        <strain evidence="9">cv. Pajares</strain>
    </source>
</reference>
<evidence type="ECO:0000256" key="3">
    <source>
        <dbReference type="ARBA" id="ARBA00022692"/>
    </source>
</evidence>
<evidence type="ECO:0000256" key="2">
    <source>
        <dbReference type="ARBA" id="ARBA00004922"/>
    </source>
</evidence>
<dbReference type="InterPro" id="IPR039698">
    <property type="entry name" value="Dfg10/SRD5A3"/>
</dbReference>
<dbReference type="PANTHER" id="PTHR14624:SF0">
    <property type="entry name" value="POLYPRENOL REDUCTASE"/>
    <property type="match status" value="1"/>
</dbReference>
<dbReference type="eggNOG" id="KOG1640">
    <property type="taxonomic scope" value="Eukaryota"/>
</dbReference>
<dbReference type="GO" id="GO:0005783">
    <property type="term" value="C:endoplasmic reticulum"/>
    <property type="evidence" value="ECO:0007669"/>
    <property type="project" value="TreeGrafter"/>
</dbReference>
<dbReference type="OrthoDB" id="541710at2759"/>
<dbReference type="Pfam" id="PF02544">
    <property type="entry name" value="Steroid_dh"/>
    <property type="match status" value="1"/>
</dbReference>
<dbReference type="PROSITE" id="PS50244">
    <property type="entry name" value="S5A_REDUCTASE"/>
    <property type="match status" value="1"/>
</dbReference>
<dbReference type="GO" id="GO:0006488">
    <property type="term" value="P:dolichol-linked oligosaccharide biosynthetic process"/>
    <property type="evidence" value="ECO:0007669"/>
    <property type="project" value="InterPro"/>
</dbReference>
<feature type="domain" description="3-oxo-5-alpha-steroid 4-dehydrogenase C-terminal" evidence="7">
    <location>
        <begin position="25"/>
        <end position="74"/>
    </location>
</feature>
<evidence type="ECO:0000256" key="6">
    <source>
        <dbReference type="SAM" id="Phobius"/>
    </source>
</evidence>
<gene>
    <name evidence="8" type="ordered locus">AALP_Aa2g121700</name>
</gene>
<dbReference type="GO" id="GO:0016095">
    <property type="term" value="P:polyprenol catabolic process"/>
    <property type="evidence" value="ECO:0007669"/>
    <property type="project" value="TreeGrafter"/>
</dbReference>
<dbReference type="AlphaFoldDB" id="A0A087HGW9"/>
<feature type="transmembrane region" description="Helical" evidence="6">
    <location>
        <begin position="65"/>
        <end position="88"/>
    </location>
</feature>
<sequence>MLVGNRVEKIIFYSDLVGSLRGSPSQAKEYVIPHGDWFGMVSSPHYLTEIVLYVGLLIASGRTDITIWLLFGFVIWCYQGILSAVRFWEAVITKSRIYSIW</sequence>
<dbReference type="EMBL" id="CM002870">
    <property type="protein sequence ID" value="KFK41371.1"/>
    <property type="molecule type" value="Genomic_DNA"/>
</dbReference>
<comment type="pathway">
    <text evidence="2">Protein modification; protein glycosylation.</text>
</comment>
<comment type="subcellular location">
    <subcellularLocation>
        <location evidence="1">Endomembrane system</location>
        <topology evidence="1">Multi-pass membrane protein</topology>
    </subcellularLocation>
</comment>
<keyword evidence="9" id="KW-1185">Reference proteome</keyword>
<evidence type="ECO:0000256" key="5">
    <source>
        <dbReference type="ARBA" id="ARBA00023136"/>
    </source>
</evidence>
<protein>
    <recommendedName>
        <fullName evidence="7">3-oxo-5-alpha-steroid 4-dehydrogenase C-terminal domain-containing protein</fullName>
    </recommendedName>
</protein>
<organism evidence="8 9">
    <name type="scientific">Arabis alpina</name>
    <name type="common">Alpine rock-cress</name>
    <dbReference type="NCBI Taxonomy" id="50452"/>
    <lineage>
        <taxon>Eukaryota</taxon>
        <taxon>Viridiplantae</taxon>
        <taxon>Streptophyta</taxon>
        <taxon>Embryophyta</taxon>
        <taxon>Tracheophyta</taxon>
        <taxon>Spermatophyta</taxon>
        <taxon>Magnoliopsida</taxon>
        <taxon>eudicotyledons</taxon>
        <taxon>Gunneridae</taxon>
        <taxon>Pentapetalae</taxon>
        <taxon>rosids</taxon>
        <taxon>malvids</taxon>
        <taxon>Brassicales</taxon>
        <taxon>Brassicaceae</taxon>
        <taxon>Arabideae</taxon>
        <taxon>Arabis</taxon>
    </lineage>
</organism>
<dbReference type="Gramene" id="KFK41371">
    <property type="protein sequence ID" value="KFK41371"/>
    <property type="gene ID" value="AALP_AA2G121700"/>
</dbReference>
<keyword evidence="3 6" id="KW-0812">Transmembrane</keyword>
<keyword evidence="5 6" id="KW-0472">Membrane</keyword>
<evidence type="ECO:0000256" key="4">
    <source>
        <dbReference type="ARBA" id="ARBA00022989"/>
    </source>
</evidence>
<dbReference type="UniPathway" id="UPA00378"/>
<dbReference type="InterPro" id="IPR001104">
    <property type="entry name" value="3-oxo-5_a-steroid_4-DH_C"/>
</dbReference>
<evidence type="ECO:0000259" key="7">
    <source>
        <dbReference type="Pfam" id="PF02544"/>
    </source>
</evidence>
<evidence type="ECO:0000313" key="9">
    <source>
        <dbReference type="Proteomes" id="UP000029120"/>
    </source>
</evidence>
<accession>A0A087HGW9</accession>
<evidence type="ECO:0000256" key="1">
    <source>
        <dbReference type="ARBA" id="ARBA00004127"/>
    </source>
</evidence>
<keyword evidence="4 6" id="KW-1133">Transmembrane helix</keyword>
<dbReference type="PANTHER" id="PTHR14624">
    <property type="entry name" value="DFG10 PROTEIN"/>
    <property type="match status" value="1"/>
</dbReference>